<name>A0A1H0XV28_9MICO</name>
<organism evidence="6 7">
    <name type="scientific">Leucobacter chromiiresistens</name>
    <dbReference type="NCBI Taxonomy" id="1079994"/>
    <lineage>
        <taxon>Bacteria</taxon>
        <taxon>Bacillati</taxon>
        <taxon>Actinomycetota</taxon>
        <taxon>Actinomycetes</taxon>
        <taxon>Micrococcales</taxon>
        <taxon>Microbacteriaceae</taxon>
        <taxon>Leucobacter</taxon>
    </lineage>
</organism>
<dbReference type="InterPro" id="IPR006076">
    <property type="entry name" value="FAD-dep_OxRdtase"/>
</dbReference>
<dbReference type="Pfam" id="PF01266">
    <property type="entry name" value="DAO"/>
    <property type="match status" value="1"/>
</dbReference>
<feature type="domain" description="FAD dependent oxidoreductase" evidence="5">
    <location>
        <begin position="11"/>
        <end position="363"/>
    </location>
</feature>
<evidence type="ECO:0000256" key="3">
    <source>
        <dbReference type="ARBA" id="ARBA00022827"/>
    </source>
</evidence>
<evidence type="ECO:0000259" key="5">
    <source>
        <dbReference type="Pfam" id="PF01266"/>
    </source>
</evidence>
<reference evidence="6 7" key="1">
    <citation type="submission" date="2016-10" db="EMBL/GenBank/DDBJ databases">
        <authorList>
            <person name="de Groot N.N."/>
        </authorList>
    </citation>
    <scope>NUCLEOTIDE SEQUENCE [LARGE SCALE GENOMIC DNA]</scope>
    <source>
        <strain evidence="6 7">DSM 22788</strain>
    </source>
</reference>
<dbReference type="Gene3D" id="3.50.50.60">
    <property type="entry name" value="FAD/NAD(P)-binding domain"/>
    <property type="match status" value="1"/>
</dbReference>
<protein>
    <submittedName>
        <fullName evidence="6">Glycine/D-amino acid oxidase</fullName>
    </submittedName>
</protein>
<dbReference type="EMBL" id="FNKB01000001">
    <property type="protein sequence ID" value="SDQ06740.1"/>
    <property type="molecule type" value="Genomic_DNA"/>
</dbReference>
<dbReference type="AlphaFoldDB" id="A0A1H0XV28"/>
<dbReference type="InterPro" id="IPR045170">
    <property type="entry name" value="MTOX"/>
</dbReference>
<dbReference type="eggNOG" id="COG0665">
    <property type="taxonomic scope" value="Bacteria"/>
</dbReference>
<gene>
    <name evidence="6" type="ORF">SAMN04488565_0214</name>
</gene>
<dbReference type="GO" id="GO:0008115">
    <property type="term" value="F:sarcosine oxidase activity"/>
    <property type="evidence" value="ECO:0007669"/>
    <property type="project" value="TreeGrafter"/>
</dbReference>
<dbReference type="GO" id="GO:0050660">
    <property type="term" value="F:flavin adenine dinucleotide binding"/>
    <property type="evidence" value="ECO:0007669"/>
    <property type="project" value="InterPro"/>
</dbReference>
<evidence type="ECO:0000256" key="1">
    <source>
        <dbReference type="ARBA" id="ARBA00001974"/>
    </source>
</evidence>
<dbReference type="PANTHER" id="PTHR10961">
    <property type="entry name" value="PEROXISOMAL SARCOSINE OXIDASE"/>
    <property type="match status" value="1"/>
</dbReference>
<evidence type="ECO:0000256" key="2">
    <source>
        <dbReference type="ARBA" id="ARBA00022630"/>
    </source>
</evidence>
<dbReference type="SUPFAM" id="SSF51905">
    <property type="entry name" value="FAD/NAD(P)-binding domain"/>
    <property type="match status" value="1"/>
</dbReference>
<dbReference type="OrthoDB" id="1145at2"/>
<dbReference type="Gene3D" id="3.30.9.10">
    <property type="entry name" value="D-Amino Acid Oxidase, subunit A, domain 2"/>
    <property type="match status" value="1"/>
</dbReference>
<dbReference type="Proteomes" id="UP000182690">
    <property type="component" value="Unassembled WGS sequence"/>
</dbReference>
<dbReference type="STRING" id="1079994.SAMN04488565_0214"/>
<accession>A0A1H0XV28</accession>
<keyword evidence="4" id="KW-0560">Oxidoreductase</keyword>
<dbReference type="InterPro" id="IPR036188">
    <property type="entry name" value="FAD/NAD-bd_sf"/>
</dbReference>
<comment type="cofactor">
    <cofactor evidence="1">
        <name>FAD</name>
        <dbReference type="ChEBI" id="CHEBI:57692"/>
    </cofactor>
</comment>
<evidence type="ECO:0000313" key="6">
    <source>
        <dbReference type="EMBL" id="SDQ06740.1"/>
    </source>
</evidence>
<keyword evidence="2" id="KW-0285">Flavoprotein</keyword>
<keyword evidence="3" id="KW-0274">FAD</keyword>
<proteinExistence type="predicted"/>
<dbReference type="PANTHER" id="PTHR10961:SF46">
    <property type="entry name" value="PEROXISOMAL SARCOSINE OXIDASE"/>
    <property type="match status" value="1"/>
</dbReference>
<evidence type="ECO:0000313" key="7">
    <source>
        <dbReference type="Proteomes" id="UP000182690"/>
    </source>
</evidence>
<evidence type="ECO:0000256" key="4">
    <source>
        <dbReference type="ARBA" id="ARBA00023002"/>
    </source>
</evidence>
<sequence length="401" mass="42023">MTTRAGRPTAIVVGAGAWGLPAALGLQDRGWNVTLIERFAPGGPEASNGGSTRLWRLADTQPWRARSLRGTLDAMERLGERLGEAVHRRTGLLWRDDASLPAVAASLTAIGEPVERIAADRVGDAFAGLRPDGRDALYVEQAGVVHIHRLLDRALAAFVDAGGAYLPQTRVTAIEPGDGSATVRFADGASRTADQVLVAAGPGTAELLSGLGIALPLTPYIEQVVYVGDPAAAPPAPDLPGLVDCPQAVPAADGPDSAGVYAMPNGTAGYKIGLDRPLRALTGGTLGDDLDRAPDPARTETIRARVERDLTAIAPRVLGAQVCTWTDSGDGDFIIGRTHPSVVLACGDSGEGFKYAAFMGEYLPALVAGDPSDAEFDRHWDPTRFGAETAPRRHYSPIGRH</sequence>
<dbReference type="RefSeq" id="WP_074689829.1">
    <property type="nucleotide sequence ID" value="NZ_FNKB01000001.1"/>
</dbReference>